<feature type="transmembrane region" description="Helical" evidence="1">
    <location>
        <begin position="120"/>
        <end position="142"/>
    </location>
</feature>
<dbReference type="Pfam" id="PF03729">
    <property type="entry name" value="DUF308"/>
    <property type="match status" value="1"/>
</dbReference>
<dbReference type="EMBL" id="QLLN01000019">
    <property type="protein sequence ID" value="RAJ04618.1"/>
    <property type="molecule type" value="Genomic_DNA"/>
</dbReference>
<reference evidence="2 3" key="1">
    <citation type="submission" date="2018-06" db="EMBL/GenBank/DDBJ databases">
        <title>Genomic Encyclopedia of Archaeal and Bacterial Type Strains, Phase II (KMG-II): from individual species to whole genera.</title>
        <authorList>
            <person name="Goeker M."/>
        </authorList>
    </citation>
    <scope>NUCLEOTIDE SEQUENCE [LARGE SCALE GENOMIC DNA]</scope>
    <source>
        <strain evidence="2 3">DSM 23522</strain>
    </source>
</reference>
<keyword evidence="3" id="KW-1185">Reference proteome</keyword>
<evidence type="ECO:0000313" key="2">
    <source>
        <dbReference type="EMBL" id="RAJ04618.1"/>
    </source>
</evidence>
<proteinExistence type="predicted"/>
<comment type="caution">
    <text evidence="2">The sequence shown here is derived from an EMBL/GenBank/DDBJ whole genome shotgun (WGS) entry which is preliminary data.</text>
</comment>
<sequence length="212" mass="23697">MTKTVNTKEAHWLSVLESTITLKRVILKPIKITISHWLMPLTSGIIIILTGILWLVIPAENYSTLTLFLGFIILISGLGESTFALIRSKKIKGWGWFFTGGNIDILSGLFFLYFSDSTLYLLSLYVACRLLFKSTLAIGVLSKQQFPNDFPWSSLMLFVAVTKGLAFFVLLWSILDGNNGMPSVAIFFIMLGVIRIIMALGLKKIHDKISNS</sequence>
<keyword evidence="1" id="KW-0812">Transmembrane</keyword>
<evidence type="ECO:0000313" key="3">
    <source>
        <dbReference type="Proteomes" id="UP000249696"/>
    </source>
</evidence>
<name>A0A327QKT0_9FLAO</name>
<protein>
    <submittedName>
        <fullName evidence="2">Uncharacterized membrane protein HdeD (DUF308 family)</fullName>
    </submittedName>
</protein>
<dbReference type="OrthoDB" id="7059775at2"/>
<dbReference type="RefSeq" id="WP_111625671.1">
    <property type="nucleotide sequence ID" value="NZ_QLLN01000019.1"/>
</dbReference>
<keyword evidence="1" id="KW-0472">Membrane</keyword>
<dbReference type="AlphaFoldDB" id="A0A327QKT0"/>
<gene>
    <name evidence="2" type="ORF">LV92_04391</name>
</gene>
<feature type="transmembrane region" description="Helical" evidence="1">
    <location>
        <begin position="154"/>
        <end position="175"/>
    </location>
</feature>
<feature type="transmembrane region" description="Helical" evidence="1">
    <location>
        <begin position="93"/>
        <end position="114"/>
    </location>
</feature>
<organism evidence="2 3">
    <name type="scientific">Arenibacter echinorum</name>
    <dbReference type="NCBI Taxonomy" id="440515"/>
    <lineage>
        <taxon>Bacteria</taxon>
        <taxon>Pseudomonadati</taxon>
        <taxon>Bacteroidota</taxon>
        <taxon>Flavobacteriia</taxon>
        <taxon>Flavobacteriales</taxon>
        <taxon>Flavobacteriaceae</taxon>
        <taxon>Arenibacter</taxon>
    </lineage>
</organism>
<dbReference type="Proteomes" id="UP000249696">
    <property type="component" value="Unassembled WGS sequence"/>
</dbReference>
<accession>A0A327QKT0</accession>
<dbReference type="InterPro" id="IPR005325">
    <property type="entry name" value="DUF308_memb"/>
</dbReference>
<evidence type="ECO:0000256" key="1">
    <source>
        <dbReference type="SAM" id="Phobius"/>
    </source>
</evidence>
<feature type="transmembrane region" description="Helical" evidence="1">
    <location>
        <begin position="37"/>
        <end position="57"/>
    </location>
</feature>
<feature type="transmembrane region" description="Helical" evidence="1">
    <location>
        <begin position="63"/>
        <end position="86"/>
    </location>
</feature>
<feature type="transmembrane region" description="Helical" evidence="1">
    <location>
        <begin position="181"/>
        <end position="202"/>
    </location>
</feature>
<keyword evidence="1" id="KW-1133">Transmembrane helix</keyword>